<feature type="transmembrane region" description="Helical" evidence="1">
    <location>
        <begin position="6"/>
        <end position="26"/>
    </location>
</feature>
<proteinExistence type="predicted"/>
<dbReference type="Pfam" id="PF14478">
    <property type="entry name" value="DUF4430"/>
    <property type="match status" value="1"/>
</dbReference>
<evidence type="ECO:0000256" key="1">
    <source>
        <dbReference type="SAM" id="Phobius"/>
    </source>
</evidence>
<accession>A0A7X2N1I8</accession>
<keyword evidence="4" id="KW-1185">Reference proteome</keyword>
<keyword evidence="1" id="KW-0472">Membrane</keyword>
<keyword evidence="1" id="KW-1133">Transmembrane helix</keyword>
<gene>
    <name evidence="3" type="ORF">FYJ50_01025</name>
</gene>
<sequence>MKKKKVLWSILVVAILAIVLIVPNMLSKSKKAGTIDVIVEDVNEEVIKQKSIDFQKDEKCTEVIQNNFDNVLIENGMILNIESLETPEDWSEFICIYVNDEMSQVGIEDIVLEDGMKISFVMTEYEY</sequence>
<keyword evidence="1" id="KW-0812">Transmembrane</keyword>
<organism evidence="3 4">
    <name type="scientific">Floccifex porci</name>
    <dbReference type="NCBI Taxonomy" id="2606629"/>
    <lineage>
        <taxon>Bacteria</taxon>
        <taxon>Bacillati</taxon>
        <taxon>Bacillota</taxon>
        <taxon>Erysipelotrichia</taxon>
        <taxon>Erysipelotrichales</taxon>
        <taxon>Erysipelotrichaceae</taxon>
        <taxon>Floccifex</taxon>
    </lineage>
</organism>
<dbReference type="RefSeq" id="WP_154459180.1">
    <property type="nucleotide sequence ID" value="NZ_VUMM01000001.1"/>
</dbReference>
<dbReference type="AlphaFoldDB" id="A0A7X2N1I8"/>
<name>A0A7X2N1I8_9FIRM</name>
<comment type="caution">
    <text evidence="3">The sequence shown here is derived from an EMBL/GenBank/DDBJ whole genome shotgun (WGS) entry which is preliminary data.</text>
</comment>
<feature type="domain" description="Transcobalamin-like C-terminal" evidence="2">
    <location>
        <begin position="63"/>
        <end position="121"/>
    </location>
</feature>
<reference evidence="3 4" key="1">
    <citation type="submission" date="2019-08" db="EMBL/GenBank/DDBJ databases">
        <title>In-depth cultivation of the pig gut microbiome towards novel bacterial diversity and tailored functional studies.</title>
        <authorList>
            <person name="Wylensek D."/>
            <person name="Hitch T.C.A."/>
            <person name="Clavel T."/>
        </authorList>
    </citation>
    <scope>NUCLEOTIDE SEQUENCE [LARGE SCALE GENOMIC DNA]</scope>
    <source>
        <strain evidence="3 4">LKV-178-WT-2G</strain>
    </source>
</reference>
<dbReference type="Proteomes" id="UP000470082">
    <property type="component" value="Unassembled WGS sequence"/>
</dbReference>
<dbReference type="EMBL" id="VUMM01000001">
    <property type="protein sequence ID" value="MSS00712.1"/>
    <property type="molecule type" value="Genomic_DNA"/>
</dbReference>
<evidence type="ECO:0000313" key="3">
    <source>
        <dbReference type="EMBL" id="MSS00712.1"/>
    </source>
</evidence>
<evidence type="ECO:0000259" key="2">
    <source>
        <dbReference type="Pfam" id="PF14478"/>
    </source>
</evidence>
<protein>
    <submittedName>
        <fullName evidence="3">DUF4430 domain-containing protein</fullName>
    </submittedName>
</protein>
<evidence type="ECO:0000313" key="4">
    <source>
        <dbReference type="Proteomes" id="UP000470082"/>
    </source>
</evidence>
<dbReference type="Gene3D" id="2.170.130.30">
    <property type="match status" value="1"/>
</dbReference>
<dbReference type="InterPro" id="IPR027954">
    <property type="entry name" value="Transcobalamin-like_C"/>
</dbReference>